<dbReference type="Proteomes" id="UP000799764">
    <property type="component" value="Unassembled WGS sequence"/>
</dbReference>
<proteinExistence type="predicted"/>
<sequence length="563" mass="63373">MPRSTRPHVEDFFETASPTMSRITLGSSDLLEYNPDYGVLICRECEYAIQKSAVQSHLLRHKIYRAERQNLLSSIAHFELREPDDVELPDPTARPIAALPVLDGYLCLHEGCRNLCASVKRMRRHWADVHGGAEDFDAMAREIKMQTFFRGTKIRYFEVSPDVTDQMLDEEEATEEEDLVSSSDGQLSDSPESDYDVAQAREPKENLMSRILFQPEYTSPSPSPIGFDFETIKSFYLFTSSTHLTLPSPGTNIEENYWQAIVLPLALSRHWMMSGLLAIAEYHMVSLTDDQAGVKTHGERAMQFFAGFLTGRREASFPVRGRKHSPEDKDEERKVGGQIMCILRCAHWALMEPVLDQQSTPFSSFPFKLLNLFTALRSFSLVERNGNVGTPEEIFARAGQIFRRRSQSGVSDESEGTIGLLGRLDELPSRMSGVFGRPNDLKDVMATLAAVAMLVEHYSASFTPDTAPLSPNAVWHSMVQWPSRVPENFRLMVSRHEPAALVVVAHWVSALVFRAEECGYWFFRGLAYKLYAEIAGWLRQMEGALGLIEGLSCGVSEDTTMTG</sequence>
<keyword evidence="3" id="KW-1185">Reference proteome</keyword>
<reference evidence="2" key="1">
    <citation type="journal article" date="2020" name="Stud. Mycol.">
        <title>101 Dothideomycetes genomes: a test case for predicting lifestyles and emergence of pathogens.</title>
        <authorList>
            <person name="Haridas S."/>
            <person name="Albert R."/>
            <person name="Binder M."/>
            <person name="Bloem J."/>
            <person name="Labutti K."/>
            <person name="Salamov A."/>
            <person name="Andreopoulos B."/>
            <person name="Baker S."/>
            <person name="Barry K."/>
            <person name="Bills G."/>
            <person name="Bluhm B."/>
            <person name="Cannon C."/>
            <person name="Castanera R."/>
            <person name="Culley D."/>
            <person name="Daum C."/>
            <person name="Ezra D."/>
            <person name="Gonzalez J."/>
            <person name="Henrissat B."/>
            <person name="Kuo A."/>
            <person name="Liang C."/>
            <person name="Lipzen A."/>
            <person name="Lutzoni F."/>
            <person name="Magnuson J."/>
            <person name="Mondo S."/>
            <person name="Nolan M."/>
            <person name="Ohm R."/>
            <person name="Pangilinan J."/>
            <person name="Park H.-J."/>
            <person name="Ramirez L."/>
            <person name="Alfaro M."/>
            <person name="Sun H."/>
            <person name="Tritt A."/>
            <person name="Yoshinaga Y."/>
            <person name="Zwiers L.-H."/>
            <person name="Turgeon B."/>
            <person name="Goodwin S."/>
            <person name="Spatafora J."/>
            <person name="Crous P."/>
            <person name="Grigoriev I."/>
        </authorList>
    </citation>
    <scope>NUCLEOTIDE SEQUENCE</scope>
    <source>
        <strain evidence="2">CBS 690.94</strain>
    </source>
</reference>
<dbReference type="Pfam" id="PF12013">
    <property type="entry name" value="OrsD"/>
    <property type="match status" value="1"/>
</dbReference>
<dbReference type="GO" id="GO:0000981">
    <property type="term" value="F:DNA-binding transcription factor activity, RNA polymerase II-specific"/>
    <property type="evidence" value="ECO:0007669"/>
    <property type="project" value="TreeGrafter"/>
</dbReference>
<evidence type="ECO:0008006" key="4">
    <source>
        <dbReference type="Google" id="ProtNLM"/>
    </source>
</evidence>
<dbReference type="InterPro" id="IPR022698">
    <property type="entry name" value="OrsD"/>
</dbReference>
<feature type="region of interest" description="Disordered" evidence="1">
    <location>
        <begin position="170"/>
        <end position="197"/>
    </location>
</feature>
<dbReference type="OrthoDB" id="416217at2759"/>
<dbReference type="EMBL" id="MU001493">
    <property type="protein sequence ID" value="KAF2450685.1"/>
    <property type="molecule type" value="Genomic_DNA"/>
</dbReference>
<dbReference type="InterPro" id="IPR052400">
    <property type="entry name" value="Zn2-C6_fungal_TF"/>
</dbReference>
<protein>
    <recommendedName>
        <fullName evidence="4">C2H2-type domain-containing protein</fullName>
    </recommendedName>
</protein>
<evidence type="ECO:0000313" key="3">
    <source>
        <dbReference type="Proteomes" id="UP000799764"/>
    </source>
</evidence>
<feature type="compositionally biased region" description="Polar residues" evidence="1">
    <location>
        <begin position="180"/>
        <end position="190"/>
    </location>
</feature>
<feature type="compositionally biased region" description="Acidic residues" evidence="1">
    <location>
        <begin position="170"/>
        <end position="179"/>
    </location>
</feature>
<dbReference type="PANTHER" id="PTHR47657">
    <property type="entry name" value="STEROL REGULATORY ELEMENT-BINDING PROTEIN ECM22"/>
    <property type="match status" value="1"/>
</dbReference>
<organism evidence="2 3">
    <name type="scientific">Karstenula rhodostoma CBS 690.94</name>
    <dbReference type="NCBI Taxonomy" id="1392251"/>
    <lineage>
        <taxon>Eukaryota</taxon>
        <taxon>Fungi</taxon>
        <taxon>Dikarya</taxon>
        <taxon>Ascomycota</taxon>
        <taxon>Pezizomycotina</taxon>
        <taxon>Dothideomycetes</taxon>
        <taxon>Pleosporomycetidae</taxon>
        <taxon>Pleosporales</taxon>
        <taxon>Massarineae</taxon>
        <taxon>Didymosphaeriaceae</taxon>
        <taxon>Karstenula</taxon>
    </lineage>
</organism>
<accession>A0A9P4PSS8</accession>
<dbReference type="PANTHER" id="PTHR47657:SF3">
    <property type="entry name" value="ORSELLINIC ACID_F9775 BIOSYNTHESIS CLUSTER PROTEIN D-RELATED"/>
    <property type="match status" value="1"/>
</dbReference>
<evidence type="ECO:0000256" key="1">
    <source>
        <dbReference type="SAM" id="MobiDB-lite"/>
    </source>
</evidence>
<comment type="caution">
    <text evidence="2">The sequence shown here is derived from an EMBL/GenBank/DDBJ whole genome shotgun (WGS) entry which is preliminary data.</text>
</comment>
<gene>
    <name evidence="2" type="ORF">P171DRAFT_468932</name>
</gene>
<name>A0A9P4PSS8_9PLEO</name>
<evidence type="ECO:0000313" key="2">
    <source>
        <dbReference type="EMBL" id="KAF2450685.1"/>
    </source>
</evidence>
<dbReference type="AlphaFoldDB" id="A0A9P4PSS8"/>